<dbReference type="Proteomes" id="UP001285441">
    <property type="component" value="Unassembled WGS sequence"/>
</dbReference>
<feature type="transmembrane region" description="Helical" evidence="1">
    <location>
        <begin position="953"/>
        <end position="973"/>
    </location>
</feature>
<protein>
    <recommendedName>
        <fullName evidence="4">DUF3492 domain-containing protein</fullName>
    </recommendedName>
</protein>
<evidence type="ECO:0008006" key="4">
    <source>
        <dbReference type="Google" id="ProtNLM"/>
    </source>
</evidence>
<sequence>MASFLQPPTSGDPVIVACNNSNTTSHHWQVYCNRLLAPEERLKTPLQYFTLVFAVTCLVLPVGFSFITSAYRFIGRITRDKHLPPCSNKHTPHSSSPIDCKAINSAHSFRFLDEDASAPSILDDLSDQTLYITPLPSLAHAELDHISISACARPPGRVFGLLETNHLTRTTSAALINILSNLVHNNDILGVVVRDDGFQEDIGEPYPLLELLWQLHEREVPVLLNFNHDDDGLSDHVNFGLLAGIIINNACVLRTGERRDYFQSKRLREVMTKCVAERAQRAAFFVGFHDVWDTLPSAAVVCRAEKLARHFEAVFEHGPSKDKIPDMEPRYRSAMSRSTSGFEFLRKPETCDLQTAWLQERRKVHVGPYTKTQEGEIACLDLDELRSVFPDIESLLDPLPLSGDFEALRTETKPDISPPQYVNRAPPRVDFWEVTAHGEQISMAGCVPLCSTATAVQYQAISECQTHLRDLNMLHRFDEAENNKLLEQLRQFQSTSHQQYLIGSLIDGLVQQKVVVYKGLGTGFTLPDNAAEVWGVSTATYAETGGFIDIFISRRCQSDVGTILHTWMAHHGVARVQRFEEELRLEKVTDPAAHNALPASIRTAIDRATPTETLSLLQQLQVAQFEHPFKDAIMHYCKTVLLDETSLASWNDAHCRQYLDGSVTMRDLLERRLMDFIHMGATNLPLLERLVSMSNDVETLINRSLFNGDSDAINTITNALLHAFDPLIAWNDCMFVDVNSNLVALMFFCSLRKAALEDVYFEATDHCPLFSQLDQAAVFSELWVLGSQCELYFGMKPRSLGKIVYEKHRAFLIAHPPPELSSQKTGLMTVYAKPEPSTGSSEMDPDGPSRQGFKVYNAIQRLREKTHEFGALSIFCLPAILDLLLLTFLGRGMFMTAFMGDEYLSAACYGLLLSLLLSAGVTGWVGSVGNYYLCNYAYNSMIYFHVQRLSGGFALSLVVGIVGGVVFGLKVSVGSALTFFAYLLLISTYLYLLGIMATMHQQGSPLRSGRTVLWRTIPVLFLSPIISTFINGHDLKIYLSVGYGFLITILAQYRYLCHEWINWTDNIPKFNDKDIVEWYSLRLDRQQLSDDSTAESITGVSKESPEVFKRLALQAFRQSVDSRQKGLFNLRGRILVPDPLVRRIESGLPYIDWLFKKEAEGSGPTELFSVSWFAQLSQALKKQEQMAQGLKEHSILMLFRYARFDIGQNIGLFIICLMDRWVNITMAATFPSPSVFSHFTSRYAICLSILYFCGSVMTLDNTLRNYWTVSYELSDEKLSSCEEALLVAEKWERNRRRQYVSAFLKLGRHLMFIAGSATIFVWVLVDSALMQQLYYAYILGYSAVIIFQFNRCFTTNVRFHVASIFISAAVGFVTGCVLHAASENGALFFADVIALDAAAIIGAILTSIWAFNDFKVAKNTASNSNPDIPRVWKQFKLTARSASLTHSDARLESLQGNLLEGDATSFSQGISELLQLSHDQPSEHAATAPWAVRVLQTTLSLWMDNRIRVSTMSRSEFLEAGLEDLVSFATYENEILHVTVGLLGEDELGSLLWQEVSIRIATECILFHMSRTILGLNLNQATQAEFILHATGELSANLELQIATQDVAELSSIQGETNQKLLQHLCFGLDVDLEWDHLPLAPRAAILQRVIGEPISMSGDLCRWFKRRSVDLQAGDFHVNLCLLIHGKAEERLNTSDTEVSPAHFQRPISARALARTGTCGDTSGLIAFVRRRLFKVPVISSKWVAIISGGGANIERELWYSLRHCRQIRGISLWLLLLVLQLCWHMKNAWIYAMLVYRHNALVNISRLAKKGTSRTLHKNRIVVEFRRRTLTGFATDTEQGALGLEIFDGHLDERPTGTDSRHNPIAMAVYDDRFRLISRVEDKKECQVKMTYTYTENSKSRLPSSKQILNSDGEIKETCFYDKKGRVTHGTAKFAATEYSYNYFYKSNPKGSQEVLKAEFQLANVASSSSLTVFWGTPLREDLSEKCNWVPSDRVCRVVRMQGVKRYTTTSDYQHRRDPVMMTVMEEAGSRVVVPGPPRLFEHEESLQIRPSDVSFEIDDLFLHHRVDHIKRIERMGKGKKSWSSLFNPLAWQHWQRKVVYRPLPTWWLRTELWNHWRNSGTLDAIAACWMDELILREEPLLRGYWRARSAGQLSKAIAVLDSQIEQIVSAIEIEKDVSEVCLLPIKSSDLYTMGLGRDGNQLTTRPRDCFKDTTDRISVIFNDIGCWPDAPGGVSNCRRDLVNGHNTIRNHVLAETANEYGIPRFQVEKSVQSLKMLPLWGLDNRTPNHGVIDNLLETQVDDKISNTDPGKDIESTFVPLLRLFVKGARSRHISRQDMIKYSDAMLAMFAYFERKDYNETWNSREVLSAWADAWLTRHDDPDIVDPGDYFEIEKPSMSDFRGALSIYSSYFFIFSVQTPEDCPKVFQSTHHGISSLFGMLLKYRRGATFGIWDHAILWRECCLNISPAQSALPLPVQSMLLAGIGLAMKLAYFHADVVLPCTPVFNPIWEAELGTDSNRLGHRKGFTRKIDPIVNGVSNMDAFKPVDEVRTETPTVVMLSNVQFIKDIKTAILAADVIVNKFGFSDYRLFVYGARDREPSYDIDMTKLIESCNLTDRVVLKGFGKPHEALKDAWLFMNSSLSEGLPLAIAEAALAGVPIVATAVGATALVLTNPENPSVRYGEVVPPNDPMALARAQIAMLAMAGPWAKFAGDVDKRGSVLPHLLMPDTLTEQDVKWLSKRMLEKTEARRQLGMLGREMVLRGFHGKRYLREHEQMYWIQWHLAYMRMNPDLQPYIPPGEVRRRDLVQNNARASLTEFV</sequence>
<keyword evidence="3" id="KW-1185">Reference proteome</keyword>
<keyword evidence="1" id="KW-0472">Membrane</keyword>
<accession>A0AAE0P814</accession>
<evidence type="ECO:0000256" key="1">
    <source>
        <dbReference type="SAM" id="Phobius"/>
    </source>
</evidence>
<reference evidence="2" key="1">
    <citation type="journal article" date="2023" name="Mol. Phylogenet. Evol.">
        <title>Genome-scale phylogeny and comparative genomics of the fungal order Sordariales.</title>
        <authorList>
            <person name="Hensen N."/>
            <person name="Bonometti L."/>
            <person name="Westerberg I."/>
            <person name="Brannstrom I.O."/>
            <person name="Guillou S."/>
            <person name="Cros-Aarteil S."/>
            <person name="Calhoun S."/>
            <person name="Haridas S."/>
            <person name="Kuo A."/>
            <person name="Mondo S."/>
            <person name="Pangilinan J."/>
            <person name="Riley R."/>
            <person name="LaButti K."/>
            <person name="Andreopoulos B."/>
            <person name="Lipzen A."/>
            <person name="Chen C."/>
            <person name="Yan M."/>
            <person name="Daum C."/>
            <person name="Ng V."/>
            <person name="Clum A."/>
            <person name="Steindorff A."/>
            <person name="Ohm R.A."/>
            <person name="Martin F."/>
            <person name="Silar P."/>
            <person name="Natvig D.O."/>
            <person name="Lalanne C."/>
            <person name="Gautier V."/>
            <person name="Ament-Velasquez S.L."/>
            <person name="Kruys A."/>
            <person name="Hutchinson M.I."/>
            <person name="Powell A.J."/>
            <person name="Barry K."/>
            <person name="Miller A.N."/>
            <person name="Grigoriev I.V."/>
            <person name="Debuchy R."/>
            <person name="Gladieux P."/>
            <person name="Hiltunen Thoren M."/>
            <person name="Johannesson H."/>
        </authorList>
    </citation>
    <scope>NUCLEOTIDE SEQUENCE</scope>
    <source>
        <strain evidence="2">CBS 232.78</strain>
    </source>
</reference>
<dbReference type="Gene3D" id="3.40.50.2000">
    <property type="entry name" value="Glycogen Phosphorylase B"/>
    <property type="match status" value="1"/>
</dbReference>
<feature type="transmembrane region" description="Helical" evidence="1">
    <location>
        <begin position="1387"/>
        <end position="1411"/>
    </location>
</feature>
<feature type="transmembrane region" description="Helical" evidence="1">
    <location>
        <begin position="909"/>
        <end position="933"/>
    </location>
</feature>
<dbReference type="Pfam" id="PF13692">
    <property type="entry name" value="Glyco_trans_1_4"/>
    <property type="match status" value="1"/>
</dbReference>
<feature type="transmembrane region" description="Helical" evidence="1">
    <location>
        <begin position="1037"/>
        <end position="1056"/>
    </location>
</feature>
<feature type="transmembrane region" description="Helical" evidence="1">
    <location>
        <begin position="869"/>
        <end position="889"/>
    </location>
</feature>
<feature type="transmembrane region" description="Helical" evidence="1">
    <location>
        <begin position="48"/>
        <end position="71"/>
    </location>
</feature>
<feature type="transmembrane region" description="Helical" evidence="1">
    <location>
        <begin position="1306"/>
        <end position="1325"/>
    </location>
</feature>
<reference evidence="2" key="2">
    <citation type="submission" date="2023-06" db="EMBL/GenBank/DDBJ databases">
        <authorList>
            <consortium name="Lawrence Berkeley National Laboratory"/>
            <person name="Haridas S."/>
            <person name="Hensen N."/>
            <person name="Bonometti L."/>
            <person name="Westerberg I."/>
            <person name="Brannstrom I.O."/>
            <person name="Guillou S."/>
            <person name="Cros-Aarteil S."/>
            <person name="Calhoun S."/>
            <person name="Kuo A."/>
            <person name="Mondo S."/>
            <person name="Pangilinan J."/>
            <person name="Riley R."/>
            <person name="LaButti K."/>
            <person name="Andreopoulos B."/>
            <person name="Lipzen A."/>
            <person name="Chen C."/>
            <person name="Yanf M."/>
            <person name="Daum C."/>
            <person name="Ng V."/>
            <person name="Clum A."/>
            <person name="Steindorff A."/>
            <person name="Ohm R."/>
            <person name="Martin F."/>
            <person name="Silar P."/>
            <person name="Natvig D."/>
            <person name="Lalanne C."/>
            <person name="Gautier V."/>
            <person name="Ament-velasquez S.L."/>
            <person name="Kruys A."/>
            <person name="Hutchinson M.I."/>
            <person name="Powell A.J."/>
            <person name="Barry K."/>
            <person name="Miller A.N."/>
            <person name="Grigoriev I.V."/>
            <person name="Debuchy R."/>
            <person name="Gladieux P."/>
            <person name="Thoren M.H."/>
            <person name="Johannesson H."/>
        </authorList>
    </citation>
    <scope>NUCLEOTIDE SEQUENCE</scope>
    <source>
        <strain evidence="2">CBS 232.78</strain>
    </source>
</reference>
<dbReference type="EMBL" id="JAULSW010000001">
    <property type="protein sequence ID" value="KAK3395088.1"/>
    <property type="molecule type" value="Genomic_DNA"/>
</dbReference>
<dbReference type="SUPFAM" id="SSF53756">
    <property type="entry name" value="UDP-Glycosyltransferase/glycogen phosphorylase"/>
    <property type="match status" value="1"/>
</dbReference>
<proteinExistence type="predicted"/>
<feature type="transmembrane region" description="Helical" evidence="1">
    <location>
        <begin position="1012"/>
        <end position="1031"/>
    </location>
</feature>
<evidence type="ECO:0000313" key="3">
    <source>
        <dbReference type="Proteomes" id="UP001285441"/>
    </source>
</evidence>
<dbReference type="PANTHER" id="PTHR12526">
    <property type="entry name" value="GLYCOSYLTRANSFERASE"/>
    <property type="match status" value="1"/>
</dbReference>
<dbReference type="PANTHER" id="PTHR12526:SF630">
    <property type="entry name" value="GLYCOSYLTRANSFERASE"/>
    <property type="match status" value="1"/>
</dbReference>
<name>A0AAE0P814_9PEZI</name>
<feature type="transmembrane region" description="Helical" evidence="1">
    <location>
        <begin position="979"/>
        <end position="1000"/>
    </location>
</feature>
<keyword evidence="1" id="KW-1133">Transmembrane helix</keyword>
<organism evidence="2 3">
    <name type="scientific">Podospora didyma</name>
    <dbReference type="NCBI Taxonomy" id="330526"/>
    <lineage>
        <taxon>Eukaryota</taxon>
        <taxon>Fungi</taxon>
        <taxon>Dikarya</taxon>
        <taxon>Ascomycota</taxon>
        <taxon>Pezizomycotina</taxon>
        <taxon>Sordariomycetes</taxon>
        <taxon>Sordariomycetidae</taxon>
        <taxon>Sordariales</taxon>
        <taxon>Podosporaceae</taxon>
        <taxon>Podospora</taxon>
    </lineage>
</organism>
<evidence type="ECO:0000313" key="2">
    <source>
        <dbReference type="EMBL" id="KAK3395088.1"/>
    </source>
</evidence>
<keyword evidence="1" id="KW-0812">Transmembrane</keyword>
<feature type="transmembrane region" description="Helical" evidence="1">
    <location>
        <begin position="1774"/>
        <end position="1798"/>
    </location>
</feature>
<comment type="caution">
    <text evidence="2">The sequence shown here is derived from an EMBL/GenBank/DDBJ whole genome shotgun (WGS) entry which is preliminary data.</text>
</comment>
<gene>
    <name evidence="2" type="ORF">B0H63DRAFT_533600</name>
</gene>
<feature type="transmembrane region" description="Helical" evidence="1">
    <location>
        <begin position="1361"/>
        <end position="1381"/>
    </location>
</feature>
<feature type="transmembrane region" description="Helical" evidence="1">
    <location>
        <begin position="1331"/>
        <end position="1349"/>
    </location>
</feature>